<dbReference type="Gene3D" id="3.40.50.150">
    <property type="entry name" value="Vaccinia Virus protein VP39"/>
    <property type="match status" value="1"/>
</dbReference>
<dbReference type="Proteomes" id="UP000722791">
    <property type="component" value="Unassembled WGS sequence"/>
</dbReference>
<proteinExistence type="predicted"/>
<dbReference type="InterPro" id="IPR029063">
    <property type="entry name" value="SAM-dependent_MTases_sf"/>
</dbReference>
<evidence type="ECO:0000313" key="2">
    <source>
        <dbReference type="EMBL" id="GIM14828.1"/>
    </source>
</evidence>
<evidence type="ECO:0000313" key="3">
    <source>
        <dbReference type="Proteomes" id="UP000722791"/>
    </source>
</evidence>
<evidence type="ECO:0000256" key="1">
    <source>
        <dbReference type="SAM" id="MobiDB-lite"/>
    </source>
</evidence>
<comment type="caution">
    <text evidence="2">The sequence shown here is derived from an EMBL/GenBank/DDBJ whole genome shotgun (WGS) entry which is preliminary data.</text>
</comment>
<reference evidence="2" key="1">
    <citation type="journal article" date="2021" name="Proc. Natl. Acad. Sci. U.S.A.">
        <title>Three genomes in the algal genus Volvox reveal the fate of a haploid sex-determining region after a transition to homothallism.</title>
        <authorList>
            <person name="Yamamoto K."/>
            <person name="Hamaji T."/>
            <person name="Kawai-Toyooka H."/>
            <person name="Matsuzaki R."/>
            <person name="Takahashi F."/>
            <person name="Nishimura Y."/>
            <person name="Kawachi M."/>
            <person name="Noguchi H."/>
            <person name="Minakuchi Y."/>
            <person name="Umen J.G."/>
            <person name="Toyoda A."/>
            <person name="Nozaki H."/>
        </authorList>
    </citation>
    <scope>NUCLEOTIDE SEQUENCE</scope>
    <source>
        <strain evidence="2">NIES-3785</strain>
    </source>
</reference>
<protein>
    <submittedName>
        <fullName evidence="2">Uncharacterized protein</fullName>
    </submittedName>
</protein>
<feature type="non-terminal residue" evidence="2">
    <location>
        <position position="1"/>
    </location>
</feature>
<accession>A0A8J4LYN2</accession>
<dbReference type="SUPFAM" id="SSF53335">
    <property type="entry name" value="S-adenosyl-L-methionine-dependent methyltransferases"/>
    <property type="match status" value="1"/>
</dbReference>
<sequence length="245" mass="26171">AACHMAAKRLADVAGSHVAVQPVETVADVLRLLAGSPEPRGADAGAGTEAVPGASPDLIGDRPVALVAHGNLFVAAWPRGFFHFVYDCQGLHAMPPALRPAYVTVLRSALRSGGLALLLVGRVEDDLDFDSDRDLNGTEETDVTTGTPTRELVSSTAAQRGRDPGGEGCEEMSRGNPGGCGGDPLANRSCNSRGPSLMSRRELHELFGDGEWEWCWCKPTRFDSTPAYDKLPRPPPAWCLLMRRL</sequence>
<dbReference type="EMBL" id="BNCQ01000059">
    <property type="protein sequence ID" value="GIM14828.1"/>
    <property type="molecule type" value="Genomic_DNA"/>
</dbReference>
<feature type="region of interest" description="Disordered" evidence="1">
    <location>
        <begin position="129"/>
        <end position="183"/>
    </location>
</feature>
<gene>
    <name evidence="2" type="ORF">Vretimale_17709</name>
</gene>
<dbReference type="AlphaFoldDB" id="A0A8J4LYN2"/>
<name>A0A8J4LYN2_9CHLO</name>
<organism evidence="2 3">
    <name type="scientific">Volvox reticuliferus</name>
    <dbReference type="NCBI Taxonomy" id="1737510"/>
    <lineage>
        <taxon>Eukaryota</taxon>
        <taxon>Viridiplantae</taxon>
        <taxon>Chlorophyta</taxon>
        <taxon>core chlorophytes</taxon>
        <taxon>Chlorophyceae</taxon>
        <taxon>CS clade</taxon>
        <taxon>Chlamydomonadales</taxon>
        <taxon>Volvocaceae</taxon>
        <taxon>Volvox</taxon>
    </lineage>
</organism>